<accession>A0AA88HKR8</accession>
<evidence type="ECO:0000256" key="1">
    <source>
        <dbReference type="ARBA" id="ARBA00004123"/>
    </source>
</evidence>
<proteinExistence type="predicted"/>
<dbReference type="SUPFAM" id="SSF49417">
    <property type="entry name" value="p53-like transcription factors"/>
    <property type="match status" value="1"/>
</dbReference>
<dbReference type="Gene3D" id="2.60.40.720">
    <property type="match status" value="1"/>
</dbReference>
<evidence type="ECO:0000256" key="3">
    <source>
        <dbReference type="ARBA" id="ARBA00023163"/>
    </source>
</evidence>
<evidence type="ECO:0000256" key="4">
    <source>
        <dbReference type="ARBA" id="ARBA00023242"/>
    </source>
</evidence>
<dbReference type="PANTHER" id="PTHR11950">
    <property type="entry name" value="RUNT RELATED"/>
    <property type="match status" value="1"/>
</dbReference>
<protein>
    <recommendedName>
        <fullName evidence="6">Runt domain-containing protein</fullName>
    </recommendedName>
</protein>
<organism evidence="7 8">
    <name type="scientific">Artemia franciscana</name>
    <name type="common">Brine shrimp</name>
    <name type="synonym">Artemia sanfranciscana</name>
    <dbReference type="NCBI Taxonomy" id="6661"/>
    <lineage>
        <taxon>Eukaryota</taxon>
        <taxon>Metazoa</taxon>
        <taxon>Ecdysozoa</taxon>
        <taxon>Arthropoda</taxon>
        <taxon>Crustacea</taxon>
        <taxon>Branchiopoda</taxon>
        <taxon>Anostraca</taxon>
        <taxon>Artemiidae</taxon>
        <taxon>Artemia</taxon>
    </lineage>
</organism>
<dbReference type="PANTHER" id="PTHR11950:SF49">
    <property type="entry name" value="PROTEIN LOZENGE"/>
    <property type="match status" value="1"/>
</dbReference>
<keyword evidence="3" id="KW-0804">Transcription</keyword>
<dbReference type="Pfam" id="PF00853">
    <property type="entry name" value="Runt"/>
    <property type="match status" value="1"/>
</dbReference>
<comment type="caution">
    <text evidence="7">The sequence shown here is derived from an EMBL/GenBank/DDBJ whole genome shotgun (WGS) entry which is preliminary data.</text>
</comment>
<feature type="domain" description="Runt" evidence="6">
    <location>
        <begin position="34"/>
        <end position="162"/>
    </location>
</feature>
<feature type="region of interest" description="Disordered" evidence="5">
    <location>
        <begin position="421"/>
        <end position="448"/>
    </location>
</feature>
<sequence>MLLATENLPSVTMSSEVYTPSSQNEDTIGVDPIQMAAYIAGNANDLVRTGSPAILCSALPTHWRSNKTLPTAFRVVCLSAVEDGTIVTLRAGNDENWSAELRNATAVIKNRVARFNDLRFIGRSGRGKSFTLTIHVASNPPQVATYSKAIKVTVDGPREPRTRFPGQQQSQFRAMSLGQRPYVNDHIRDYDVMRRKSESNSLSPTLFKAAQSSHEIHQTSLEATWTSPYVSSNYSAPYVTPPVIGSSTAISSPLSAYNPPVLTYGDMEGGCPPNNPENTHTQGLQNHDYSLIKPEPPTSEYAHTGQYSVSRLSPLQDPSGQQRYALNPLPDPERSHLITDGNGTTFQVLGNNNNYQQSSYMYSNYSFFGHHNSTYYPSQPQTPATYSNLLPPSSLIYPHLYPSNNTGLSSTLHLTGGEVVRNDDMKPASENISNEEERRNLPSLLTENKDVDRTSVLVTNDLNQNDLSQVPPAQEQDENISDQYQSADYPVWRPY</sequence>
<dbReference type="GO" id="GO:0000978">
    <property type="term" value="F:RNA polymerase II cis-regulatory region sequence-specific DNA binding"/>
    <property type="evidence" value="ECO:0007669"/>
    <property type="project" value="TreeGrafter"/>
</dbReference>
<dbReference type="PROSITE" id="PS51062">
    <property type="entry name" value="RUNT"/>
    <property type="match status" value="1"/>
</dbReference>
<keyword evidence="8" id="KW-1185">Reference proteome</keyword>
<dbReference type="AlphaFoldDB" id="A0AA88HKR8"/>
<evidence type="ECO:0000259" key="6">
    <source>
        <dbReference type="PROSITE" id="PS51062"/>
    </source>
</evidence>
<name>A0AA88HKR8_ARTSF</name>
<dbReference type="GO" id="GO:0005634">
    <property type="term" value="C:nucleus"/>
    <property type="evidence" value="ECO:0007669"/>
    <property type="project" value="UniProtKB-SubCell"/>
</dbReference>
<keyword evidence="4" id="KW-0539">Nucleus</keyword>
<evidence type="ECO:0000313" key="7">
    <source>
        <dbReference type="EMBL" id="KAK2711230.1"/>
    </source>
</evidence>
<evidence type="ECO:0000313" key="8">
    <source>
        <dbReference type="Proteomes" id="UP001187531"/>
    </source>
</evidence>
<comment type="subcellular location">
    <subcellularLocation>
        <location evidence="1">Nucleus</location>
    </subcellularLocation>
</comment>
<dbReference type="Proteomes" id="UP001187531">
    <property type="component" value="Unassembled WGS sequence"/>
</dbReference>
<dbReference type="InterPro" id="IPR008967">
    <property type="entry name" value="p53-like_TF_DNA-bd_sf"/>
</dbReference>
<dbReference type="FunFam" id="2.60.40.720:FF:000004">
    <property type="entry name" value="runt-related transcription factor 3"/>
    <property type="match status" value="1"/>
</dbReference>
<reference evidence="7" key="1">
    <citation type="submission" date="2023-07" db="EMBL/GenBank/DDBJ databases">
        <title>Chromosome-level genome assembly of Artemia franciscana.</title>
        <authorList>
            <person name="Jo E."/>
        </authorList>
    </citation>
    <scope>NUCLEOTIDE SEQUENCE</scope>
    <source>
        <tissue evidence="7">Whole body</tissue>
    </source>
</reference>
<evidence type="ECO:0000256" key="5">
    <source>
        <dbReference type="SAM" id="MobiDB-lite"/>
    </source>
</evidence>
<gene>
    <name evidence="7" type="ORF">QYM36_012420</name>
</gene>
<dbReference type="GO" id="GO:0005524">
    <property type="term" value="F:ATP binding"/>
    <property type="evidence" value="ECO:0007669"/>
    <property type="project" value="InterPro"/>
</dbReference>
<dbReference type="InterPro" id="IPR013524">
    <property type="entry name" value="Runt_dom"/>
</dbReference>
<dbReference type="GO" id="GO:0000981">
    <property type="term" value="F:DNA-binding transcription factor activity, RNA polymerase II-specific"/>
    <property type="evidence" value="ECO:0007669"/>
    <property type="project" value="TreeGrafter"/>
</dbReference>
<evidence type="ECO:0000256" key="2">
    <source>
        <dbReference type="ARBA" id="ARBA00023015"/>
    </source>
</evidence>
<dbReference type="EMBL" id="JAVRJZ010000016">
    <property type="protein sequence ID" value="KAK2711230.1"/>
    <property type="molecule type" value="Genomic_DNA"/>
</dbReference>
<keyword evidence="2" id="KW-0805">Transcription regulation</keyword>
<dbReference type="InterPro" id="IPR012346">
    <property type="entry name" value="p53/RUNT-type_TF_DNA-bd_sf"/>
</dbReference>
<dbReference type="InterPro" id="IPR000040">
    <property type="entry name" value="AML1_Runt"/>
</dbReference>
<feature type="region of interest" description="Disordered" evidence="5">
    <location>
        <begin position="464"/>
        <end position="495"/>
    </location>
</feature>
<dbReference type="PRINTS" id="PR00967">
    <property type="entry name" value="ONCOGENEAML1"/>
</dbReference>